<reference evidence="3" key="1">
    <citation type="submission" date="2017-08" db="EMBL/GenBank/DDBJ databases">
        <title>A dynamic microbial community with high functional redundancy inhabits the cold, oxic subseafloor aquifer.</title>
        <authorList>
            <person name="Tully B.J."/>
            <person name="Wheat C.G."/>
            <person name="Glazer B.T."/>
            <person name="Huber J.A."/>
        </authorList>
    </citation>
    <scope>NUCLEOTIDE SEQUENCE [LARGE SCALE GENOMIC DNA]</scope>
</reference>
<dbReference type="EMBL" id="NVVJ01000056">
    <property type="protein sequence ID" value="PCJ22581.1"/>
    <property type="molecule type" value="Genomic_DNA"/>
</dbReference>
<dbReference type="Proteomes" id="UP000218327">
    <property type="component" value="Unassembled WGS sequence"/>
</dbReference>
<evidence type="ECO:0000313" key="2">
    <source>
        <dbReference type="EMBL" id="PCJ22581.1"/>
    </source>
</evidence>
<dbReference type="Gene3D" id="3.40.630.10">
    <property type="entry name" value="Zn peptidases"/>
    <property type="match status" value="1"/>
</dbReference>
<proteinExistence type="predicted"/>
<organism evidence="2 3">
    <name type="scientific">SAR86 cluster bacterium</name>
    <dbReference type="NCBI Taxonomy" id="2030880"/>
    <lineage>
        <taxon>Bacteria</taxon>
        <taxon>Pseudomonadati</taxon>
        <taxon>Pseudomonadota</taxon>
        <taxon>Gammaproteobacteria</taxon>
        <taxon>SAR86 cluster</taxon>
    </lineage>
</organism>
<dbReference type="AlphaFoldDB" id="A0A2A5ATZ3"/>
<dbReference type="Pfam" id="PF04389">
    <property type="entry name" value="Peptidase_M28"/>
    <property type="match status" value="1"/>
</dbReference>
<protein>
    <recommendedName>
        <fullName evidence="1">Peptidase M28 domain-containing protein</fullName>
    </recommendedName>
</protein>
<accession>A0A2A5ATZ3</accession>
<gene>
    <name evidence="2" type="ORF">COA96_13920</name>
</gene>
<evidence type="ECO:0000259" key="1">
    <source>
        <dbReference type="Pfam" id="PF04389"/>
    </source>
</evidence>
<evidence type="ECO:0000313" key="3">
    <source>
        <dbReference type="Proteomes" id="UP000218327"/>
    </source>
</evidence>
<comment type="caution">
    <text evidence="2">The sequence shown here is derived from an EMBL/GenBank/DDBJ whole genome shotgun (WGS) entry which is preliminary data.</text>
</comment>
<name>A0A2A5ATZ3_9GAMM</name>
<dbReference type="InterPro" id="IPR007484">
    <property type="entry name" value="Peptidase_M28"/>
</dbReference>
<dbReference type="SUPFAM" id="SSF53187">
    <property type="entry name" value="Zn-dependent exopeptidases"/>
    <property type="match status" value="1"/>
</dbReference>
<dbReference type="Gene3D" id="3.50.30.30">
    <property type="match status" value="1"/>
</dbReference>
<sequence>MKSIYFKETLFRNSLSFTGGLILILSLPVYSFAQAQGVDEPWFGISLPPALTPHSTPIALNDLGPALAVVPENEESFIELAGDRLALDLERIVDFSRQSRVSKELGGDQLWGRVSGFPSGENTIKWAAEQLQNAGIEDVRLQRFAQVDGAEFWLAEQWEVRLLGGSQFGTGSQDIVLQSSMALAPSSIPGGQLIAPVVYVGKGSQAELMHIDVRGKIAVQHITPQAHLVFERASAVPSARRLIELGALAVINMVDQPGNERVRDFSNCGGPCFNLGGQDSWFLQQVFNSAAEQGSFADLQMKLSLQSQSHTNLTALNAVAVIPGDSMNESIVVNAHADAWFDGAGDNGDGLSVLLALGRHFSKPKNRLRHNLVLVVSAGHHSSGLNGPRNAVRMNPDLFENALLIFNLEHVAQRNISRARFFFEDGYRQYTADATEAPIVVGITNESTVLQDLFRQGTAIYGTNFVSSSSTMASGEGGGYRDAGKPIVTTMQAPPLYHTSGEVLEVISVPGMERMARFMAFFLKQIDTLDESGIN</sequence>
<feature type="domain" description="Peptidase M28" evidence="1">
    <location>
        <begin position="317"/>
        <end position="520"/>
    </location>
</feature>